<evidence type="ECO:0000313" key="1">
    <source>
        <dbReference type="EMBL" id="CAF2130670.1"/>
    </source>
</evidence>
<dbReference type="AlphaFoldDB" id="A0A816VYT8"/>
<sequence>MTKNLNPNSHKRLIGDTSKSWSDLPLDLLNLADFQRAKSVCSSWLSTKDSTTDYSTSNLCCY</sequence>
<dbReference type="Gramene" id="CDX98732">
    <property type="protein sequence ID" value="CDX98732"/>
    <property type="gene ID" value="GSBRNA2T00106804001"/>
</dbReference>
<gene>
    <name evidence="1" type="ORF">DARMORV10_A03P53340.1</name>
</gene>
<protein>
    <submittedName>
        <fullName evidence="1">(rape) hypothetical protein</fullName>
    </submittedName>
</protein>
<accession>A0A816VYT8</accession>
<reference evidence="1" key="1">
    <citation type="submission" date="2021-01" db="EMBL/GenBank/DDBJ databases">
        <authorList>
            <consortium name="Genoscope - CEA"/>
            <person name="William W."/>
        </authorList>
    </citation>
    <scope>NUCLEOTIDE SEQUENCE</scope>
</reference>
<dbReference type="EMBL" id="HG994357">
    <property type="protein sequence ID" value="CAF2130670.1"/>
    <property type="molecule type" value="Genomic_DNA"/>
</dbReference>
<dbReference type="Proteomes" id="UP001295469">
    <property type="component" value="Chromosome A03"/>
</dbReference>
<name>A0A816VYT8_BRANA</name>
<organism evidence="1">
    <name type="scientific">Brassica napus</name>
    <name type="common">Rape</name>
    <dbReference type="NCBI Taxonomy" id="3708"/>
    <lineage>
        <taxon>Eukaryota</taxon>
        <taxon>Viridiplantae</taxon>
        <taxon>Streptophyta</taxon>
        <taxon>Embryophyta</taxon>
        <taxon>Tracheophyta</taxon>
        <taxon>Spermatophyta</taxon>
        <taxon>Magnoliopsida</taxon>
        <taxon>eudicotyledons</taxon>
        <taxon>Gunneridae</taxon>
        <taxon>Pentapetalae</taxon>
        <taxon>rosids</taxon>
        <taxon>malvids</taxon>
        <taxon>Brassicales</taxon>
        <taxon>Brassicaceae</taxon>
        <taxon>Brassiceae</taxon>
        <taxon>Brassica</taxon>
    </lineage>
</organism>
<proteinExistence type="predicted"/>